<dbReference type="PROSITE" id="PS00285">
    <property type="entry name" value="POTATO_INHIBITOR"/>
    <property type="match status" value="1"/>
</dbReference>
<dbReference type="GO" id="GO:0004867">
    <property type="term" value="F:serine-type endopeptidase inhibitor activity"/>
    <property type="evidence" value="ECO:0007669"/>
    <property type="project" value="UniProtKB-KW"/>
</dbReference>
<dbReference type="SUPFAM" id="SSF54654">
    <property type="entry name" value="CI-2 family of serine protease inhibitors"/>
    <property type="match status" value="1"/>
</dbReference>
<dbReference type="GO" id="GO:0009611">
    <property type="term" value="P:response to wounding"/>
    <property type="evidence" value="ECO:0007669"/>
    <property type="project" value="InterPro"/>
</dbReference>
<keyword evidence="5" id="KW-1185">Reference proteome</keyword>
<protein>
    <recommendedName>
        <fullName evidence="6">Proteinase inhibitor</fullName>
    </recommendedName>
</protein>
<comment type="similarity">
    <text evidence="1">Belongs to the protease inhibitor I13 (potato type I serine protease inhibitor) family.</text>
</comment>
<dbReference type="Proteomes" id="UP001454036">
    <property type="component" value="Unassembled WGS sequence"/>
</dbReference>
<evidence type="ECO:0000256" key="1">
    <source>
        <dbReference type="ARBA" id="ARBA00008210"/>
    </source>
</evidence>
<evidence type="ECO:0000313" key="4">
    <source>
        <dbReference type="EMBL" id="GAA0174735.1"/>
    </source>
</evidence>
<accession>A0AAV3RFW5</accession>
<reference evidence="4 5" key="1">
    <citation type="submission" date="2024-01" db="EMBL/GenBank/DDBJ databases">
        <title>The complete chloroplast genome sequence of Lithospermum erythrorhizon: insights into the phylogenetic relationship among Boraginaceae species and the maternal lineages of purple gromwells.</title>
        <authorList>
            <person name="Okada T."/>
            <person name="Watanabe K."/>
        </authorList>
    </citation>
    <scope>NUCLEOTIDE SEQUENCE [LARGE SCALE GENOMIC DNA]</scope>
</reference>
<evidence type="ECO:0000256" key="2">
    <source>
        <dbReference type="ARBA" id="ARBA00022690"/>
    </source>
</evidence>
<proteinExistence type="inferred from homology"/>
<gene>
    <name evidence="4" type="ORF">LIER_41771</name>
</gene>
<keyword evidence="2" id="KW-0646">Protease inhibitor</keyword>
<evidence type="ECO:0000313" key="5">
    <source>
        <dbReference type="Proteomes" id="UP001454036"/>
    </source>
</evidence>
<evidence type="ECO:0000256" key="3">
    <source>
        <dbReference type="ARBA" id="ARBA00022900"/>
    </source>
</evidence>
<dbReference type="EMBL" id="BAABME010026904">
    <property type="protein sequence ID" value="GAA0174735.1"/>
    <property type="molecule type" value="Genomic_DNA"/>
</dbReference>
<dbReference type="Gene3D" id="3.30.10.10">
    <property type="entry name" value="Trypsin Inhibitor V, subunit A"/>
    <property type="match status" value="1"/>
</dbReference>
<dbReference type="PANTHER" id="PTHR33091">
    <property type="entry name" value="PROTEIN, PUTATIVE, EXPRESSED-RELATED"/>
    <property type="match status" value="1"/>
</dbReference>
<dbReference type="InterPro" id="IPR036354">
    <property type="entry name" value="Prot_inh_pot1_sf"/>
</dbReference>
<evidence type="ECO:0008006" key="6">
    <source>
        <dbReference type="Google" id="ProtNLM"/>
    </source>
</evidence>
<name>A0AAV3RFW5_LITER</name>
<dbReference type="AlphaFoldDB" id="A0AAV3RFW5"/>
<comment type="caution">
    <text evidence="4">The sequence shown here is derived from an EMBL/GenBank/DDBJ whole genome shotgun (WGS) entry which is preliminary data.</text>
</comment>
<organism evidence="4 5">
    <name type="scientific">Lithospermum erythrorhizon</name>
    <name type="common">Purple gromwell</name>
    <name type="synonym">Lithospermum officinale var. erythrorhizon</name>
    <dbReference type="NCBI Taxonomy" id="34254"/>
    <lineage>
        <taxon>Eukaryota</taxon>
        <taxon>Viridiplantae</taxon>
        <taxon>Streptophyta</taxon>
        <taxon>Embryophyta</taxon>
        <taxon>Tracheophyta</taxon>
        <taxon>Spermatophyta</taxon>
        <taxon>Magnoliopsida</taxon>
        <taxon>eudicotyledons</taxon>
        <taxon>Gunneridae</taxon>
        <taxon>Pentapetalae</taxon>
        <taxon>asterids</taxon>
        <taxon>lamiids</taxon>
        <taxon>Boraginales</taxon>
        <taxon>Boraginaceae</taxon>
        <taxon>Boraginoideae</taxon>
        <taxon>Lithospermeae</taxon>
        <taxon>Lithospermum</taxon>
    </lineage>
</organism>
<dbReference type="InterPro" id="IPR000864">
    <property type="entry name" value="Prot_inh_pot1"/>
</dbReference>
<keyword evidence="3" id="KW-0722">Serine protease inhibitor</keyword>
<sequence length="72" mass="7934">MASSCPGRGKKLWPELLGVDGKDAARMIENQNKMVDAIIVDKDDGLVQNFDCNRVWVKVDKHGIVAEVPRVG</sequence>
<dbReference type="PANTHER" id="PTHR33091:SF73">
    <property type="entry name" value="INHIBITOR OF TRYPSIN AND HAGEMAN FACTOR-LIKE"/>
    <property type="match status" value="1"/>
</dbReference>
<dbReference type="Pfam" id="PF00280">
    <property type="entry name" value="potato_inhibit"/>
    <property type="match status" value="1"/>
</dbReference>